<feature type="compositionally biased region" description="Basic and acidic residues" evidence="1">
    <location>
        <begin position="124"/>
        <end position="133"/>
    </location>
</feature>
<evidence type="ECO:0000313" key="3">
    <source>
        <dbReference type="Proteomes" id="UP000777482"/>
    </source>
</evidence>
<accession>A0A9P7B217</accession>
<feature type="compositionally biased region" description="Basic and acidic residues" evidence="1">
    <location>
        <begin position="185"/>
        <end position="195"/>
    </location>
</feature>
<dbReference type="EMBL" id="PUHQ01000150">
    <property type="protein sequence ID" value="KAG0654424.1"/>
    <property type="molecule type" value="Genomic_DNA"/>
</dbReference>
<protein>
    <submittedName>
        <fullName evidence="2">Uncharacterized protein</fullName>
    </submittedName>
</protein>
<feature type="compositionally biased region" description="Low complexity" evidence="1">
    <location>
        <begin position="75"/>
        <end position="91"/>
    </location>
</feature>
<dbReference type="OrthoDB" id="10545733at2759"/>
<feature type="region of interest" description="Disordered" evidence="1">
    <location>
        <begin position="39"/>
        <end position="195"/>
    </location>
</feature>
<dbReference type="AlphaFoldDB" id="A0A9P7B217"/>
<gene>
    <name evidence="2" type="ORF">C6P46_001751</name>
</gene>
<reference evidence="2 3" key="1">
    <citation type="submission" date="2020-11" db="EMBL/GenBank/DDBJ databases">
        <title>Kefir isolates.</title>
        <authorList>
            <person name="Marcisauskas S."/>
            <person name="Kim Y."/>
            <person name="Blasche S."/>
        </authorList>
    </citation>
    <scope>NUCLEOTIDE SEQUENCE [LARGE SCALE GENOMIC DNA]</scope>
    <source>
        <strain evidence="2 3">KR</strain>
    </source>
</reference>
<comment type="caution">
    <text evidence="2">The sequence shown here is derived from an EMBL/GenBank/DDBJ whole genome shotgun (WGS) entry which is preliminary data.</text>
</comment>
<feature type="compositionally biased region" description="Polar residues" evidence="1">
    <location>
        <begin position="101"/>
        <end position="123"/>
    </location>
</feature>
<organism evidence="2 3">
    <name type="scientific">Rhodotorula mucilaginosa</name>
    <name type="common">Yeast</name>
    <name type="synonym">Rhodotorula rubra</name>
    <dbReference type="NCBI Taxonomy" id="5537"/>
    <lineage>
        <taxon>Eukaryota</taxon>
        <taxon>Fungi</taxon>
        <taxon>Dikarya</taxon>
        <taxon>Basidiomycota</taxon>
        <taxon>Pucciniomycotina</taxon>
        <taxon>Microbotryomycetes</taxon>
        <taxon>Sporidiobolales</taxon>
        <taxon>Sporidiobolaceae</taxon>
        <taxon>Rhodotorula</taxon>
    </lineage>
</organism>
<evidence type="ECO:0000313" key="2">
    <source>
        <dbReference type="EMBL" id="KAG0654424.1"/>
    </source>
</evidence>
<sequence length="195" mass="21107">MAEALMLRAPTSRLATQIRTHARVLASLKLRPAPGEYSCAAAVQPRPTQDRAERDVSLTSEERAKLDREQQQGDELAGAAPAAAPEETPLLSTGKTALRAATTTKPSTSQSRVPPRTTNTSEWEPSRVDHSHQDMPPAPPRRLRPGQASAAAALSYRPQGPRSRSRSPGRRGWDADVATTSDKSGLCERRTDLRA</sequence>
<keyword evidence="3" id="KW-1185">Reference proteome</keyword>
<name>A0A9P7B217_RHOMI</name>
<feature type="compositionally biased region" description="Basic and acidic residues" evidence="1">
    <location>
        <begin position="48"/>
        <end position="71"/>
    </location>
</feature>
<dbReference type="Proteomes" id="UP000777482">
    <property type="component" value="Unassembled WGS sequence"/>
</dbReference>
<proteinExistence type="predicted"/>
<evidence type="ECO:0000256" key="1">
    <source>
        <dbReference type="SAM" id="MobiDB-lite"/>
    </source>
</evidence>